<dbReference type="PROSITE" id="PS00760">
    <property type="entry name" value="SPASE_I_2"/>
    <property type="match status" value="1"/>
</dbReference>
<evidence type="ECO:0000256" key="6">
    <source>
        <dbReference type="PIRSR" id="PIRSR600223-1"/>
    </source>
</evidence>
<dbReference type="OrthoDB" id="9802919at2"/>
<dbReference type="PANTHER" id="PTHR43390">
    <property type="entry name" value="SIGNAL PEPTIDASE I"/>
    <property type="match status" value="1"/>
</dbReference>
<dbReference type="EMBL" id="CP002868">
    <property type="protein sequence ID" value="AEJ19447.1"/>
    <property type="molecule type" value="Genomic_DNA"/>
</dbReference>
<evidence type="ECO:0000256" key="7">
    <source>
        <dbReference type="RuleBase" id="RU362042"/>
    </source>
</evidence>
<comment type="similarity">
    <text evidence="2 7">Belongs to the peptidase S26 family.</text>
</comment>
<feature type="domain" description="Peptidase S26" evidence="8">
    <location>
        <begin position="25"/>
        <end position="232"/>
    </location>
</feature>
<evidence type="ECO:0000256" key="5">
    <source>
        <dbReference type="ARBA" id="ARBA00022801"/>
    </source>
</evidence>
<comment type="catalytic activity">
    <reaction evidence="1 7">
        <text>Cleavage of hydrophobic, N-terminal signal or leader sequences from secreted and periplasmic proteins.</text>
        <dbReference type="EC" id="3.4.21.89"/>
    </reaction>
</comment>
<reference evidence="10" key="1">
    <citation type="journal article" date="2013" name="Stand. Genomic Sci.">
        <title>Genome sequence of the thermophilic fresh-water bacterium Spirochaeta caldaria type strain (H1(T)), reclassification of Spirochaeta caldaria, Spirochaeta stenostrepta, and Spirochaeta zuelzerae in the genus Treponema as Treponema caldaria comb. nov., Treponema stenostrepta comb. nov., and Treponema zuelzerae comb. nov., and emendation of the genus Treponema.</title>
        <authorList>
            <person name="Abt B."/>
            <person name="Goker M."/>
            <person name="Scheuner C."/>
            <person name="Han C."/>
            <person name="Lu M."/>
            <person name="Misra M."/>
            <person name="Lapidus A."/>
            <person name="Nolan M."/>
            <person name="Lucas S."/>
            <person name="Hammon N."/>
            <person name="Deshpande S."/>
            <person name="Cheng J.F."/>
            <person name="Tapia R."/>
            <person name="Goodwin L.A."/>
            <person name="Pitluck S."/>
            <person name="Liolios K."/>
            <person name="Pagani I."/>
            <person name="Ivanova N."/>
            <person name="Mavromatis K."/>
            <person name="Mikhailova N."/>
            <person name="Huntemann M."/>
            <person name="Pati A."/>
            <person name="Chen A."/>
            <person name="Palaniappan K."/>
            <person name="Land M."/>
            <person name="Hauser L."/>
            <person name="Jeffries C.D."/>
            <person name="Rohde M."/>
            <person name="Spring S."/>
            <person name="Gronow S."/>
            <person name="Detter J.C."/>
            <person name="Bristow J."/>
            <person name="Eisen J.A."/>
            <person name="Markowitz V."/>
            <person name="Hugenholtz P."/>
            <person name="Kyrpides N.C."/>
            <person name="Woyke T."/>
            <person name="Klenk H.P."/>
        </authorList>
    </citation>
    <scope>NUCLEOTIDE SEQUENCE</scope>
    <source>
        <strain evidence="10">ATCC 51460 / DSM 7334 / H1</strain>
    </source>
</reference>
<evidence type="ECO:0000313" key="10">
    <source>
        <dbReference type="Proteomes" id="UP000000503"/>
    </source>
</evidence>
<dbReference type="InterPro" id="IPR000223">
    <property type="entry name" value="Pept_S26A_signal_pept_1"/>
</dbReference>
<dbReference type="Proteomes" id="UP000000503">
    <property type="component" value="Chromosome"/>
</dbReference>
<dbReference type="PANTHER" id="PTHR43390:SF1">
    <property type="entry name" value="CHLOROPLAST PROCESSING PEPTIDASE"/>
    <property type="match status" value="1"/>
</dbReference>
<dbReference type="InterPro" id="IPR019757">
    <property type="entry name" value="Pept_S26A_signal_pept_1_Lys-AS"/>
</dbReference>
<dbReference type="InterPro" id="IPR019533">
    <property type="entry name" value="Peptidase_S26"/>
</dbReference>
<keyword evidence="10" id="KW-1185">Reference proteome</keyword>
<evidence type="ECO:0000256" key="4">
    <source>
        <dbReference type="ARBA" id="ARBA00019232"/>
    </source>
</evidence>
<keyword evidence="5 7" id="KW-0378">Hydrolase</keyword>
<gene>
    <name evidence="9" type="ordered locus">Spica_1301</name>
</gene>
<dbReference type="AlphaFoldDB" id="F8F2Q3"/>
<organism evidence="9 10">
    <name type="scientific">Gracilinema caldarium (strain ATCC 51460 / DSM 7334 / H1)</name>
    <name type="common">Treponema caldarium</name>
    <dbReference type="NCBI Taxonomy" id="744872"/>
    <lineage>
        <taxon>Bacteria</taxon>
        <taxon>Pseudomonadati</taxon>
        <taxon>Spirochaetota</taxon>
        <taxon>Spirochaetia</taxon>
        <taxon>Spirochaetales</taxon>
        <taxon>Breznakiellaceae</taxon>
        <taxon>Gracilinema</taxon>
    </lineage>
</organism>
<comment type="subcellular location">
    <subcellularLocation>
        <location evidence="7">Membrane</location>
        <topology evidence="7">Single-pass type II membrane protein</topology>
    </subcellularLocation>
</comment>
<feature type="active site" evidence="6">
    <location>
        <position position="130"/>
    </location>
</feature>
<keyword evidence="7" id="KW-0812">Transmembrane</keyword>
<evidence type="ECO:0000259" key="8">
    <source>
        <dbReference type="Pfam" id="PF10502"/>
    </source>
</evidence>
<accession>F8F2Q3</accession>
<keyword evidence="7" id="KW-0472">Membrane</keyword>
<dbReference type="HOGENOM" id="CLU_028723_3_0_12"/>
<dbReference type="GO" id="GO:0009003">
    <property type="term" value="F:signal peptidase activity"/>
    <property type="evidence" value="ECO:0007669"/>
    <property type="project" value="UniProtKB-EC"/>
</dbReference>
<dbReference type="GO" id="GO:0004252">
    <property type="term" value="F:serine-type endopeptidase activity"/>
    <property type="evidence" value="ECO:0007669"/>
    <property type="project" value="InterPro"/>
</dbReference>
<dbReference type="Gene3D" id="2.10.109.10">
    <property type="entry name" value="Umud Fragment, subunit A"/>
    <property type="match status" value="1"/>
</dbReference>
<dbReference type="GO" id="GO:0016020">
    <property type="term" value="C:membrane"/>
    <property type="evidence" value="ECO:0007669"/>
    <property type="project" value="UniProtKB-SubCell"/>
</dbReference>
<dbReference type="GO" id="GO:0006465">
    <property type="term" value="P:signal peptide processing"/>
    <property type="evidence" value="ECO:0007669"/>
    <property type="project" value="InterPro"/>
</dbReference>
<keyword evidence="7" id="KW-1133">Transmembrane helix</keyword>
<evidence type="ECO:0000256" key="3">
    <source>
        <dbReference type="ARBA" id="ARBA00013208"/>
    </source>
</evidence>
<dbReference type="STRING" id="744872.Spica_1301"/>
<evidence type="ECO:0000313" key="9">
    <source>
        <dbReference type="EMBL" id="AEJ19447.1"/>
    </source>
</evidence>
<evidence type="ECO:0000256" key="1">
    <source>
        <dbReference type="ARBA" id="ARBA00000677"/>
    </source>
</evidence>
<name>F8F2Q3_GRAC1</name>
<keyword evidence="7" id="KW-0645">Protease</keyword>
<dbReference type="NCBIfam" id="TIGR02227">
    <property type="entry name" value="sigpep_I_bact"/>
    <property type="match status" value="1"/>
</dbReference>
<dbReference type="RefSeq" id="WP_013968758.1">
    <property type="nucleotide sequence ID" value="NC_015732.1"/>
</dbReference>
<proteinExistence type="inferred from homology"/>
<dbReference type="InterPro" id="IPR036286">
    <property type="entry name" value="LexA/Signal_pep-like_sf"/>
</dbReference>
<dbReference type="PRINTS" id="PR00727">
    <property type="entry name" value="LEADERPTASE"/>
</dbReference>
<feature type="active site" evidence="6">
    <location>
        <position position="52"/>
    </location>
</feature>
<feature type="transmembrane region" description="Helical" evidence="7">
    <location>
        <begin position="21"/>
        <end position="48"/>
    </location>
</feature>
<dbReference type="CDD" id="cd06530">
    <property type="entry name" value="S26_SPase_I"/>
    <property type="match status" value="1"/>
</dbReference>
<dbReference type="eggNOG" id="COG0681">
    <property type="taxonomic scope" value="Bacteria"/>
</dbReference>
<dbReference type="KEGG" id="scd:Spica_1301"/>
<evidence type="ECO:0000256" key="2">
    <source>
        <dbReference type="ARBA" id="ARBA00009370"/>
    </source>
</evidence>
<protein>
    <recommendedName>
        <fullName evidence="4 7">Signal peptidase I</fullName>
        <ecNumber evidence="3 7">3.4.21.89</ecNumber>
    </recommendedName>
</protein>
<dbReference type="SUPFAM" id="SSF51306">
    <property type="entry name" value="LexA/Signal peptidase"/>
    <property type="match status" value="1"/>
</dbReference>
<sequence>MIYKKWQKYSYTAQRHQRHRLLVALLWILGTFLLYLFISSFFIFSFYVESDSMAKTLTPGDVGLALSTRLFPHDKESSLFPYKHGDLIVLEKSYSTTSSSWYVRLWDNFIAFFTAQRAVHVNEARRLFIKRIIALPGDEISITDNIVRVKQVNQDYNLTEFELSSKTYDITVPNEEGGAGNTLPFASNMALIRLKEGECFVLSDDRSDCNDSRTWGPVTLSDIKGKPFFRYWPFSRIGKL</sequence>
<dbReference type="EC" id="3.4.21.89" evidence="3 7"/>
<dbReference type="Pfam" id="PF10502">
    <property type="entry name" value="Peptidase_S26"/>
    <property type="match status" value="1"/>
</dbReference>